<accession>A0A8J3B135</accession>
<dbReference type="GO" id="GO:0042597">
    <property type="term" value="C:periplasmic space"/>
    <property type="evidence" value="ECO:0007669"/>
    <property type="project" value="InterPro"/>
</dbReference>
<dbReference type="GO" id="GO:0005507">
    <property type="term" value="F:copper ion binding"/>
    <property type="evidence" value="ECO:0007669"/>
    <property type="project" value="InterPro"/>
</dbReference>
<dbReference type="GO" id="GO:0046688">
    <property type="term" value="P:response to copper ion"/>
    <property type="evidence" value="ECO:0007669"/>
    <property type="project" value="InterPro"/>
</dbReference>
<keyword evidence="6" id="KW-0812">Transmembrane</keyword>
<dbReference type="PANTHER" id="PTHR34820:SF4">
    <property type="entry name" value="INNER MEMBRANE PROTEIN YEBZ"/>
    <property type="match status" value="1"/>
</dbReference>
<feature type="transmembrane region" description="Helical" evidence="6">
    <location>
        <begin position="158"/>
        <end position="179"/>
    </location>
</feature>
<comment type="subcellular location">
    <subcellularLocation>
        <location evidence="1">Cell envelope</location>
    </subcellularLocation>
</comment>
<dbReference type="GO" id="GO:0006825">
    <property type="term" value="P:copper ion transport"/>
    <property type="evidence" value="ECO:0007669"/>
    <property type="project" value="InterPro"/>
</dbReference>
<evidence type="ECO:0000256" key="6">
    <source>
        <dbReference type="SAM" id="Phobius"/>
    </source>
</evidence>
<dbReference type="EMBL" id="BMQB01000001">
    <property type="protein sequence ID" value="GGJ74863.1"/>
    <property type="molecule type" value="Genomic_DNA"/>
</dbReference>
<evidence type="ECO:0000256" key="1">
    <source>
        <dbReference type="ARBA" id="ARBA00004196"/>
    </source>
</evidence>
<keyword evidence="3 7" id="KW-0732">Signal</keyword>
<keyword evidence="6" id="KW-0472">Membrane</keyword>
<feature type="chain" id="PRO_5039526317" description="CopC domain-containing protein" evidence="7">
    <location>
        <begin position="29"/>
        <end position="186"/>
    </location>
</feature>
<reference evidence="9" key="1">
    <citation type="journal article" date="2014" name="Int. J. Syst. Evol. Microbiol.">
        <title>Complete genome sequence of Corynebacterium casei LMG S-19264T (=DSM 44701T), isolated from a smear-ripened cheese.</title>
        <authorList>
            <consortium name="US DOE Joint Genome Institute (JGI-PGF)"/>
            <person name="Walter F."/>
            <person name="Albersmeier A."/>
            <person name="Kalinowski J."/>
            <person name="Ruckert C."/>
        </authorList>
    </citation>
    <scope>NUCLEOTIDE SEQUENCE</scope>
    <source>
        <strain evidence="9">JCM 3090</strain>
    </source>
</reference>
<evidence type="ECO:0000259" key="8">
    <source>
        <dbReference type="Pfam" id="PF04234"/>
    </source>
</evidence>
<reference evidence="9" key="2">
    <citation type="submission" date="2020-09" db="EMBL/GenBank/DDBJ databases">
        <authorList>
            <person name="Sun Q."/>
            <person name="Ohkuma M."/>
        </authorList>
    </citation>
    <scope>NUCLEOTIDE SEQUENCE</scope>
    <source>
        <strain evidence="9">JCM 3090</strain>
    </source>
</reference>
<comment type="caution">
    <text evidence="9">The sequence shown here is derived from an EMBL/GenBank/DDBJ whole genome shotgun (WGS) entry which is preliminary data.</text>
</comment>
<feature type="domain" description="CopC" evidence="8">
    <location>
        <begin position="29"/>
        <end position="122"/>
    </location>
</feature>
<dbReference type="InterPro" id="IPR007348">
    <property type="entry name" value="CopC_dom"/>
</dbReference>
<evidence type="ECO:0000256" key="5">
    <source>
        <dbReference type="SAM" id="MobiDB-lite"/>
    </source>
</evidence>
<keyword evidence="4" id="KW-0186">Copper</keyword>
<protein>
    <recommendedName>
        <fullName evidence="8">CopC domain-containing protein</fullName>
    </recommendedName>
</protein>
<feature type="region of interest" description="Disordered" evidence="5">
    <location>
        <begin position="123"/>
        <end position="151"/>
    </location>
</feature>
<keyword evidence="10" id="KW-1185">Reference proteome</keyword>
<gene>
    <name evidence="9" type="ORF">GCM10010123_01050</name>
</gene>
<evidence type="ECO:0000256" key="2">
    <source>
        <dbReference type="ARBA" id="ARBA00022723"/>
    </source>
</evidence>
<dbReference type="InterPro" id="IPR032694">
    <property type="entry name" value="CopC/D"/>
</dbReference>
<evidence type="ECO:0000256" key="7">
    <source>
        <dbReference type="SAM" id="SignalP"/>
    </source>
</evidence>
<evidence type="ECO:0000256" key="4">
    <source>
        <dbReference type="ARBA" id="ARBA00023008"/>
    </source>
</evidence>
<evidence type="ECO:0000313" key="10">
    <source>
        <dbReference type="Proteomes" id="UP000649739"/>
    </source>
</evidence>
<dbReference type="RefSeq" id="WP_189168001.1">
    <property type="nucleotide sequence ID" value="NZ_BMQB01000001.1"/>
</dbReference>
<sequence length="186" mass="18381">MRIPAPRTAAAVLAGLVLALASAAPAAAHNQLTSASPAKNATLAVAPKAVALTFMQPLNPDFTTITVTDGNQQAVPTGAPAVAGTKGTVTISRALANGTYRVAYRVVSTDGHPVQGSYTFTVDNPAATTPPTTPAGPTAAPSPSRAASADPADGGLSVGWLVGGAIVLLAVAAAAGLLLRRRATNR</sequence>
<dbReference type="InterPro" id="IPR014756">
    <property type="entry name" value="Ig_E-set"/>
</dbReference>
<keyword evidence="2" id="KW-0479">Metal-binding</keyword>
<dbReference type="InterPro" id="IPR014755">
    <property type="entry name" value="Cu-Rt/internalin_Ig-like"/>
</dbReference>
<organism evidence="9 10">
    <name type="scientific">Pilimelia anulata</name>
    <dbReference type="NCBI Taxonomy" id="53371"/>
    <lineage>
        <taxon>Bacteria</taxon>
        <taxon>Bacillati</taxon>
        <taxon>Actinomycetota</taxon>
        <taxon>Actinomycetes</taxon>
        <taxon>Micromonosporales</taxon>
        <taxon>Micromonosporaceae</taxon>
        <taxon>Pilimelia</taxon>
    </lineage>
</organism>
<name>A0A8J3B135_9ACTN</name>
<evidence type="ECO:0000256" key="3">
    <source>
        <dbReference type="ARBA" id="ARBA00022729"/>
    </source>
</evidence>
<dbReference type="AlphaFoldDB" id="A0A8J3B135"/>
<feature type="compositionally biased region" description="Low complexity" evidence="5">
    <location>
        <begin position="125"/>
        <end position="151"/>
    </location>
</feature>
<dbReference type="GO" id="GO:0030313">
    <property type="term" value="C:cell envelope"/>
    <property type="evidence" value="ECO:0007669"/>
    <property type="project" value="UniProtKB-SubCell"/>
</dbReference>
<feature type="signal peptide" evidence="7">
    <location>
        <begin position="1"/>
        <end position="28"/>
    </location>
</feature>
<dbReference type="Proteomes" id="UP000649739">
    <property type="component" value="Unassembled WGS sequence"/>
</dbReference>
<dbReference type="Gene3D" id="2.60.40.1220">
    <property type="match status" value="1"/>
</dbReference>
<dbReference type="GO" id="GO:0005886">
    <property type="term" value="C:plasma membrane"/>
    <property type="evidence" value="ECO:0007669"/>
    <property type="project" value="TreeGrafter"/>
</dbReference>
<dbReference type="SUPFAM" id="SSF81296">
    <property type="entry name" value="E set domains"/>
    <property type="match status" value="1"/>
</dbReference>
<proteinExistence type="predicted"/>
<dbReference type="Pfam" id="PF04234">
    <property type="entry name" value="CopC"/>
    <property type="match status" value="1"/>
</dbReference>
<dbReference type="PANTHER" id="PTHR34820">
    <property type="entry name" value="INNER MEMBRANE PROTEIN YEBZ"/>
    <property type="match status" value="1"/>
</dbReference>
<keyword evidence="6" id="KW-1133">Transmembrane helix</keyword>
<evidence type="ECO:0000313" key="9">
    <source>
        <dbReference type="EMBL" id="GGJ74863.1"/>
    </source>
</evidence>